<reference evidence="1" key="1">
    <citation type="submission" date="2019-11" db="EMBL/GenBank/DDBJ databases">
        <title>Genome sequences of 17 halophilic strains isolated from different environments.</title>
        <authorList>
            <person name="Furrow R.E."/>
        </authorList>
    </citation>
    <scope>NUCLEOTIDE SEQUENCE</scope>
    <source>
        <strain evidence="1">22510_22_Filter</strain>
    </source>
</reference>
<protein>
    <submittedName>
        <fullName evidence="1">Uncharacterized protein</fullName>
    </submittedName>
</protein>
<name>A0ACC7VI82_9BACI</name>
<proteinExistence type="predicted"/>
<dbReference type="EMBL" id="WMEU01000003">
    <property type="protein sequence ID" value="MYL53881.1"/>
    <property type="molecule type" value="Genomic_DNA"/>
</dbReference>
<gene>
    <name evidence="1" type="ORF">GLW08_11090</name>
</gene>
<dbReference type="Proteomes" id="UP000466692">
    <property type="component" value="Unassembled WGS sequence"/>
</dbReference>
<organism evidence="1 2">
    <name type="scientific">Pontibacillus yanchengensis</name>
    <dbReference type="NCBI Taxonomy" id="462910"/>
    <lineage>
        <taxon>Bacteria</taxon>
        <taxon>Bacillati</taxon>
        <taxon>Bacillota</taxon>
        <taxon>Bacilli</taxon>
        <taxon>Bacillales</taxon>
        <taxon>Bacillaceae</taxon>
        <taxon>Pontibacillus</taxon>
    </lineage>
</organism>
<keyword evidence="2" id="KW-1185">Reference proteome</keyword>
<sequence>MNTCSNCGITLEGGKFCGKCGTPVAEGVTGISEITQEAKPVLANDGGYVQVTHDPAKPNAVKEATSHYFNFIKDIWTQPTKAARSADESLLMNGVISVVLYALMFPLILYVGMRSVLGTMGVLGEFAGAAVPLGKMFLQPFLYFTLFLAIVSVIMFGLIKLSNSNITYKKVVTLFGIYLIAPAIILVLSLLSLLVNIYSLFTIFLILGFLGLFASIAFSFQTLNRDYTGGLDPQYSTFLTYIGIGIVIWLFAESQFISNLRQFYEEMNYLM</sequence>
<evidence type="ECO:0000313" key="2">
    <source>
        <dbReference type="Proteomes" id="UP000466692"/>
    </source>
</evidence>
<accession>A0ACC7VI82</accession>
<evidence type="ECO:0000313" key="1">
    <source>
        <dbReference type="EMBL" id="MYL53881.1"/>
    </source>
</evidence>
<comment type="caution">
    <text evidence="1">The sequence shown here is derived from an EMBL/GenBank/DDBJ whole genome shotgun (WGS) entry which is preliminary data.</text>
</comment>